<dbReference type="AlphaFoldDB" id="A0A1H5AV89"/>
<protein>
    <submittedName>
        <fullName evidence="3">AMP-binding enzyme</fullName>
    </submittedName>
</protein>
<dbReference type="Gene3D" id="3.40.50.12780">
    <property type="entry name" value="N-terminal domain of ligase-like"/>
    <property type="match status" value="1"/>
</dbReference>
<accession>A0A1H5AV89</accession>
<keyword evidence="4" id="KW-1185">Reference proteome</keyword>
<dbReference type="InterPro" id="IPR042099">
    <property type="entry name" value="ANL_N_sf"/>
</dbReference>
<evidence type="ECO:0000259" key="2">
    <source>
        <dbReference type="Pfam" id="PF00501"/>
    </source>
</evidence>
<feature type="region of interest" description="Disordered" evidence="1">
    <location>
        <begin position="98"/>
        <end position="128"/>
    </location>
</feature>
<dbReference type="Pfam" id="PF00501">
    <property type="entry name" value="AMP-binding"/>
    <property type="match status" value="1"/>
</dbReference>
<evidence type="ECO:0000256" key="1">
    <source>
        <dbReference type="SAM" id="MobiDB-lite"/>
    </source>
</evidence>
<evidence type="ECO:0000313" key="4">
    <source>
        <dbReference type="Proteomes" id="UP000198609"/>
    </source>
</evidence>
<name>A0A1H5AV89_STRMJ</name>
<dbReference type="InterPro" id="IPR050237">
    <property type="entry name" value="ATP-dep_AMP-bd_enzyme"/>
</dbReference>
<sequence length="128" mass="13117">MAWTWGELDARADAAAAALIDAGVGSGDVVMLHAPNSRDYLSVMFATWRVGGIITPTNAKLTAGELVQLAEVVRPALLIVGAGAEDHATALDATPSWAVSDASGSGATPPRWDGSSTNTSALECPMPR</sequence>
<feature type="domain" description="AMP-dependent synthetase/ligase" evidence="2">
    <location>
        <begin position="3"/>
        <end position="88"/>
    </location>
</feature>
<reference evidence="4" key="1">
    <citation type="submission" date="2016-10" db="EMBL/GenBank/DDBJ databases">
        <authorList>
            <person name="Varghese N."/>
            <person name="Submissions S."/>
        </authorList>
    </citation>
    <scope>NUCLEOTIDE SEQUENCE [LARGE SCALE GENOMIC DNA]</scope>
    <source>
        <strain evidence="4">DSM 40318</strain>
    </source>
</reference>
<gene>
    <name evidence="3" type="ORF">SAMN04490356_8537</name>
</gene>
<organism evidence="3 4">
    <name type="scientific">Streptomyces melanosporofaciens</name>
    <dbReference type="NCBI Taxonomy" id="67327"/>
    <lineage>
        <taxon>Bacteria</taxon>
        <taxon>Bacillati</taxon>
        <taxon>Actinomycetota</taxon>
        <taxon>Actinomycetes</taxon>
        <taxon>Kitasatosporales</taxon>
        <taxon>Streptomycetaceae</taxon>
        <taxon>Streptomyces</taxon>
        <taxon>Streptomyces violaceusniger group</taxon>
    </lineage>
</organism>
<dbReference type="PANTHER" id="PTHR43767:SF1">
    <property type="entry name" value="NONRIBOSOMAL PEPTIDE SYNTHASE PES1 (EUROFUNG)-RELATED"/>
    <property type="match status" value="1"/>
</dbReference>
<proteinExistence type="predicted"/>
<evidence type="ECO:0000313" key="3">
    <source>
        <dbReference type="EMBL" id="SED45868.1"/>
    </source>
</evidence>
<dbReference type="Proteomes" id="UP000198609">
    <property type="component" value="Unassembled WGS sequence"/>
</dbReference>
<dbReference type="RefSeq" id="WP_167746510.1">
    <property type="nucleotide sequence ID" value="NZ_FNST01000002.1"/>
</dbReference>
<dbReference type="PANTHER" id="PTHR43767">
    <property type="entry name" value="LONG-CHAIN-FATTY-ACID--COA LIGASE"/>
    <property type="match status" value="1"/>
</dbReference>
<dbReference type="InterPro" id="IPR000873">
    <property type="entry name" value="AMP-dep_synth/lig_dom"/>
</dbReference>
<dbReference type="SUPFAM" id="SSF56801">
    <property type="entry name" value="Acetyl-CoA synthetase-like"/>
    <property type="match status" value="1"/>
</dbReference>
<dbReference type="EMBL" id="FNST01000002">
    <property type="protein sequence ID" value="SED45868.1"/>
    <property type="molecule type" value="Genomic_DNA"/>
</dbReference>